<dbReference type="InterPro" id="IPR000182">
    <property type="entry name" value="GNAT_dom"/>
</dbReference>
<dbReference type="InterPro" id="IPR051531">
    <property type="entry name" value="N-acetyltransferase"/>
</dbReference>
<keyword evidence="3" id="KW-1185">Reference proteome</keyword>
<reference evidence="2 3" key="1">
    <citation type="submission" date="2017-03" db="EMBL/GenBank/DDBJ databases">
        <title>Genome sequence of Clostridium hungatei DSM 14427.</title>
        <authorList>
            <person name="Poehlein A."/>
            <person name="Daniel R."/>
        </authorList>
    </citation>
    <scope>NUCLEOTIDE SEQUENCE [LARGE SCALE GENOMIC DNA]</scope>
    <source>
        <strain evidence="2 3">DSM 14427</strain>
    </source>
</reference>
<dbReference type="EMBL" id="MZGX01000008">
    <property type="protein sequence ID" value="OPX44500.1"/>
    <property type="molecule type" value="Genomic_DNA"/>
</dbReference>
<evidence type="ECO:0000313" key="2">
    <source>
        <dbReference type="EMBL" id="OPX44500.1"/>
    </source>
</evidence>
<evidence type="ECO:0000313" key="3">
    <source>
        <dbReference type="Proteomes" id="UP000191554"/>
    </source>
</evidence>
<dbReference type="PROSITE" id="PS51186">
    <property type="entry name" value="GNAT"/>
    <property type="match status" value="1"/>
</dbReference>
<organism evidence="2 3">
    <name type="scientific">Ruminiclostridium hungatei</name>
    <name type="common">Clostridium hungatei</name>
    <dbReference type="NCBI Taxonomy" id="48256"/>
    <lineage>
        <taxon>Bacteria</taxon>
        <taxon>Bacillati</taxon>
        <taxon>Bacillota</taxon>
        <taxon>Clostridia</taxon>
        <taxon>Eubacteriales</taxon>
        <taxon>Oscillospiraceae</taxon>
        <taxon>Ruminiclostridium</taxon>
    </lineage>
</organism>
<dbReference type="RefSeq" id="WP_080063942.1">
    <property type="nucleotide sequence ID" value="NZ_MZGX01000008.1"/>
</dbReference>
<sequence length="183" mass="21602">MKTLETERLIMRNWKESDIFDFYEYASVEGISEMTGWPHHENIEVTETILKGFIDNDIEYALVLKEENKVIGSLGFHKRTADSNYRADKQREIGYVLSKAYWGRGLMTEAVREAIKYAFDEIKVDVLWCGHKSFNHQSKRVIEKSGFRYYCEGTYESFDKTYEAKKYILTKDEYQVLLEKGRA</sequence>
<dbReference type="GO" id="GO:0008999">
    <property type="term" value="F:protein-N-terminal-alanine acetyltransferase activity"/>
    <property type="evidence" value="ECO:0007669"/>
    <property type="project" value="TreeGrafter"/>
</dbReference>
<dbReference type="SUPFAM" id="SSF55729">
    <property type="entry name" value="Acyl-CoA N-acyltransferases (Nat)"/>
    <property type="match status" value="1"/>
</dbReference>
<accession>A0A1V4SKX1</accession>
<comment type="caution">
    <text evidence="2">The sequence shown here is derived from an EMBL/GenBank/DDBJ whole genome shotgun (WGS) entry which is preliminary data.</text>
</comment>
<gene>
    <name evidence="2" type="primary">ydaF_2</name>
    <name evidence="2" type="ORF">CLHUN_14930</name>
</gene>
<dbReference type="EC" id="2.3.1.-" evidence="2"/>
<dbReference type="Gene3D" id="3.40.630.30">
    <property type="match status" value="1"/>
</dbReference>
<dbReference type="Proteomes" id="UP000191554">
    <property type="component" value="Unassembled WGS sequence"/>
</dbReference>
<dbReference type="Pfam" id="PF13302">
    <property type="entry name" value="Acetyltransf_3"/>
    <property type="match status" value="1"/>
</dbReference>
<dbReference type="AlphaFoldDB" id="A0A1V4SKX1"/>
<keyword evidence="2" id="KW-0012">Acyltransferase</keyword>
<keyword evidence="2" id="KW-0808">Transferase</keyword>
<evidence type="ECO:0000259" key="1">
    <source>
        <dbReference type="PROSITE" id="PS51186"/>
    </source>
</evidence>
<dbReference type="GO" id="GO:0005737">
    <property type="term" value="C:cytoplasm"/>
    <property type="evidence" value="ECO:0007669"/>
    <property type="project" value="TreeGrafter"/>
</dbReference>
<dbReference type="InterPro" id="IPR016181">
    <property type="entry name" value="Acyl_CoA_acyltransferase"/>
</dbReference>
<dbReference type="PANTHER" id="PTHR43792">
    <property type="entry name" value="GNAT FAMILY, PUTATIVE (AFU_ORTHOLOGUE AFUA_3G00765)-RELATED-RELATED"/>
    <property type="match status" value="1"/>
</dbReference>
<dbReference type="STRING" id="48256.CLHUN_14930"/>
<dbReference type="OrthoDB" id="9785602at2"/>
<dbReference type="PANTHER" id="PTHR43792:SF9">
    <property type="entry name" value="RIBOSOMAL-PROTEIN-ALANINE ACETYLTRANSFERASE"/>
    <property type="match status" value="1"/>
</dbReference>
<name>A0A1V4SKX1_RUMHU</name>
<proteinExistence type="predicted"/>
<feature type="domain" description="N-acetyltransferase" evidence="1">
    <location>
        <begin position="9"/>
        <end position="169"/>
    </location>
</feature>
<protein>
    <submittedName>
        <fullName evidence="2">Putative ribosomal N-acetyltransferase YdaF</fullName>
        <ecNumber evidence="2">2.3.1.-</ecNumber>
    </submittedName>
</protein>